<dbReference type="AlphaFoldDB" id="A0A2U3KUF9"/>
<evidence type="ECO:0000259" key="12">
    <source>
        <dbReference type="Pfam" id="PF02729"/>
    </source>
</evidence>
<dbReference type="Pfam" id="PF02729">
    <property type="entry name" value="OTCace_N"/>
    <property type="match status" value="1"/>
</dbReference>
<dbReference type="InterPro" id="IPR006132">
    <property type="entry name" value="Asp/Orn_carbamoyltranf_P-bd"/>
</dbReference>
<evidence type="ECO:0000256" key="9">
    <source>
        <dbReference type="RuleBase" id="RU003634"/>
    </source>
</evidence>
<evidence type="ECO:0000256" key="10">
    <source>
        <dbReference type="SAM" id="MobiDB-lite"/>
    </source>
</evidence>
<dbReference type="GO" id="GO:0006207">
    <property type="term" value="P:'de novo' pyrimidine nucleobase biosynthetic process"/>
    <property type="evidence" value="ECO:0007669"/>
    <property type="project" value="InterPro"/>
</dbReference>
<dbReference type="PANTHER" id="PTHR45753">
    <property type="entry name" value="ORNITHINE CARBAMOYLTRANSFERASE, MITOCHONDRIAL"/>
    <property type="match status" value="1"/>
</dbReference>
<dbReference type="InterPro" id="IPR006130">
    <property type="entry name" value="Asp/Orn_carbamoylTrfase"/>
</dbReference>
<feature type="region of interest" description="Disordered" evidence="10">
    <location>
        <begin position="1"/>
        <end position="21"/>
    </location>
</feature>
<dbReference type="GO" id="GO:0006520">
    <property type="term" value="P:amino acid metabolic process"/>
    <property type="evidence" value="ECO:0007669"/>
    <property type="project" value="InterPro"/>
</dbReference>
<dbReference type="PRINTS" id="PR00100">
    <property type="entry name" value="AOTCASE"/>
</dbReference>
<feature type="domain" description="Aspartate/ornithine carbamoyltransferase Asp/Orn-binding" evidence="11">
    <location>
        <begin position="176"/>
        <end position="322"/>
    </location>
</feature>
<gene>
    <name evidence="13" type="primary">pyrB</name>
    <name evidence="13" type="ORF">SBA1_480079</name>
</gene>
<evidence type="ECO:0000256" key="1">
    <source>
        <dbReference type="ARBA" id="ARBA00004852"/>
    </source>
</evidence>
<dbReference type="FunFam" id="3.40.50.1370:FF:000002">
    <property type="entry name" value="Aspartate carbamoyltransferase 2"/>
    <property type="match status" value="1"/>
</dbReference>
<evidence type="ECO:0000256" key="5">
    <source>
        <dbReference type="ARBA" id="ARBA00022975"/>
    </source>
</evidence>
<organism evidence="13 14">
    <name type="scientific">Candidatus Sulfotelmatobacter kueseliae</name>
    <dbReference type="NCBI Taxonomy" id="2042962"/>
    <lineage>
        <taxon>Bacteria</taxon>
        <taxon>Pseudomonadati</taxon>
        <taxon>Acidobacteriota</taxon>
        <taxon>Terriglobia</taxon>
        <taxon>Terriglobales</taxon>
        <taxon>Candidatus Korobacteraceae</taxon>
        <taxon>Candidatus Sulfotelmatobacter</taxon>
    </lineage>
</organism>
<comment type="pathway">
    <text evidence="1">Pyrimidine metabolism; UMP biosynthesis via de novo pathway; (S)-dihydroorotate from bicarbonate: step 2/3.</text>
</comment>
<dbReference type="GO" id="GO:0016597">
    <property type="term" value="F:amino acid binding"/>
    <property type="evidence" value="ECO:0007669"/>
    <property type="project" value="InterPro"/>
</dbReference>
<dbReference type="Pfam" id="PF00185">
    <property type="entry name" value="OTCace"/>
    <property type="match status" value="1"/>
</dbReference>
<evidence type="ECO:0000256" key="3">
    <source>
        <dbReference type="ARBA" id="ARBA00013008"/>
    </source>
</evidence>
<dbReference type="GO" id="GO:0044205">
    <property type="term" value="P:'de novo' UMP biosynthetic process"/>
    <property type="evidence" value="ECO:0007669"/>
    <property type="project" value="UniProtKB-UniPathway"/>
</dbReference>
<evidence type="ECO:0000256" key="7">
    <source>
        <dbReference type="ARBA" id="ARBA00048859"/>
    </source>
</evidence>
<dbReference type="PRINTS" id="PR00101">
    <property type="entry name" value="ATCASE"/>
</dbReference>
<evidence type="ECO:0000313" key="13">
    <source>
        <dbReference type="EMBL" id="SPF43209.1"/>
    </source>
</evidence>
<proteinExistence type="inferred from homology"/>
<evidence type="ECO:0000256" key="4">
    <source>
        <dbReference type="ARBA" id="ARBA00022679"/>
    </source>
</evidence>
<keyword evidence="5" id="KW-0665">Pyrimidine biosynthesis</keyword>
<keyword evidence="4 9" id="KW-0808">Transferase</keyword>
<dbReference type="InterPro" id="IPR036901">
    <property type="entry name" value="Asp/Orn_carbamoylTrfase_sf"/>
</dbReference>
<dbReference type="NCBIfam" id="TIGR00670">
    <property type="entry name" value="asp_carb_tr"/>
    <property type="match status" value="1"/>
</dbReference>
<comment type="similarity">
    <text evidence="2">Belongs to the aspartate/ornithine carbamoyltransferase superfamily. ATCase family.</text>
</comment>
<feature type="domain" description="Aspartate/ornithine carbamoyltransferase carbamoyl-P binding" evidence="12">
    <location>
        <begin position="28"/>
        <end position="170"/>
    </location>
</feature>
<dbReference type="GO" id="GO:0004070">
    <property type="term" value="F:aspartate carbamoyltransferase activity"/>
    <property type="evidence" value="ECO:0007669"/>
    <property type="project" value="UniProtKB-UniRule"/>
</dbReference>
<dbReference type="Proteomes" id="UP000238701">
    <property type="component" value="Unassembled WGS sequence"/>
</dbReference>
<dbReference type="InterPro" id="IPR002082">
    <property type="entry name" value="Asp_carbamoyltransf"/>
</dbReference>
<dbReference type="InterPro" id="IPR006131">
    <property type="entry name" value="Asp_carbamoyltransf_Asp/Orn-bd"/>
</dbReference>
<comment type="catalytic activity">
    <reaction evidence="7">
        <text>carbamoyl phosphate + L-aspartate = N-carbamoyl-L-aspartate + phosphate + H(+)</text>
        <dbReference type="Rhea" id="RHEA:20013"/>
        <dbReference type="ChEBI" id="CHEBI:15378"/>
        <dbReference type="ChEBI" id="CHEBI:29991"/>
        <dbReference type="ChEBI" id="CHEBI:32814"/>
        <dbReference type="ChEBI" id="CHEBI:43474"/>
        <dbReference type="ChEBI" id="CHEBI:58228"/>
        <dbReference type="EC" id="2.1.3.2"/>
    </reaction>
</comment>
<evidence type="ECO:0000256" key="8">
    <source>
        <dbReference type="NCBIfam" id="TIGR00670"/>
    </source>
</evidence>
<dbReference type="EC" id="2.1.3.2" evidence="3 8"/>
<comment type="function">
    <text evidence="6">Catalyzes the condensation of carbamoyl phosphate and aspartate to form carbamoyl aspartate and inorganic phosphate, the committed step in the de novo pyrimidine nucleotide biosynthesis pathway.</text>
</comment>
<name>A0A2U3KUF9_9BACT</name>
<protein>
    <recommendedName>
        <fullName evidence="3 8">Aspartate carbamoyltransferase</fullName>
        <ecNumber evidence="3 8">2.1.3.2</ecNumber>
    </recommendedName>
</protein>
<evidence type="ECO:0000256" key="6">
    <source>
        <dbReference type="ARBA" id="ARBA00043884"/>
    </source>
</evidence>
<reference evidence="14" key="1">
    <citation type="submission" date="2018-02" db="EMBL/GenBank/DDBJ databases">
        <authorList>
            <person name="Hausmann B."/>
        </authorList>
    </citation>
    <scope>NUCLEOTIDE SEQUENCE [LARGE SCALE GENOMIC DNA]</scope>
    <source>
        <strain evidence="14">Peat soil MAG SbA1</strain>
    </source>
</reference>
<dbReference type="SUPFAM" id="SSF53671">
    <property type="entry name" value="Aspartate/ornithine carbamoyltransferase"/>
    <property type="match status" value="1"/>
</dbReference>
<evidence type="ECO:0000259" key="11">
    <source>
        <dbReference type="Pfam" id="PF00185"/>
    </source>
</evidence>
<sequence>MSDTTLSPAAPSAADRAMHPKNVPMRVRHLVESQQFTVPLLMELFNRSRGMERVVARGGSLDYQNKILATLFYQPSTRTRFCFEAAMQRLGGKVLSTEQAGAFSSEIEAERVEDSIRIIGSYSDVIVVRHPQAGGAKRAAQVSPVPVINAGDGEGGQHPTQALLDLYTIYRERPLDGLSVAIIGELDKGRTARSLAYLLAKFERVKIYFVSPPELQMKPDILEYLNEHSVRYEVESDIDRVIREVDVVYQTRIRPDRVRDRLELHRYAINSSVLEKMKADALILHPLPRTVELDKTVDDDPRALYFKQAANGLYVRMALLTMLLENDPS</sequence>
<dbReference type="UniPathway" id="UPA00070">
    <property type="reaction ID" value="UER00116"/>
</dbReference>
<accession>A0A2U3KUF9</accession>
<dbReference type="PANTHER" id="PTHR45753:SF6">
    <property type="entry name" value="ASPARTATE CARBAMOYLTRANSFERASE"/>
    <property type="match status" value="1"/>
</dbReference>
<evidence type="ECO:0000313" key="14">
    <source>
        <dbReference type="Proteomes" id="UP000238701"/>
    </source>
</evidence>
<evidence type="ECO:0000256" key="2">
    <source>
        <dbReference type="ARBA" id="ARBA00008896"/>
    </source>
</evidence>
<dbReference type="EMBL" id="OMOD01000142">
    <property type="protein sequence ID" value="SPF43209.1"/>
    <property type="molecule type" value="Genomic_DNA"/>
</dbReference>
<dbReference type="Gene3D" id="3.40.50.1370">
    <property type="entry name" value="Aspartate/ornithine carbamoyltransferase"/>
    <property type="match status" value="2"/>
</dbReference>